<name>A0A1I5V5X2_9LACT</name>
<dbReference type="AlphaFoldDB" id="A0A1I5V5X2"/>
<dbReference type="STRING" id="82801.SAMN04488506_0377"/>
<dbReference type="Gene3D" id="3.10.570.10">
    <property type="entry name" value="sex pheromone staph- cam373 precursor domain"/>
    <property type="match status" value="1"/>
</dbReference>
<dbReference type="CDD" id="cd13441">
    <property type="entry name" value="CamS_repeat_1"/>
    <property type="match status" value="1"/>
</dbReference>
<dbReference type="PIRSF" id="PIRSF012509">
    <property type="entry name" value="CamS"/>
    <property type="match status" value="1"/>
</dbReference>
<evidence type="ECO:0000313" key="3">
    <source>
        <dbReference type="EMBL" id="SFQ02841.1"/>
    </source>
</evidence>
<dbReference type="InterPro" id="IPR011426">
    <property type="entry name" value="CamS"/>
</dbReference>
<proteinExistence type="predicted"/>
<dbReference type="CDD" id="cd13440">
    <property type="entry name" value="CamS_repeat_2"/>
    <property type="match status" value="1"/>
</dbReference>
<accession>A0A1I5V5X2</accession>
<feature type="chain" id="PRO_5011739754" evidence="2">
    <location>
        <begin position="21"/>
        <end position="396"/>
    </location>
</feature>
<gene>
    <name evidence="3" type="ORF">SAMN04488506_0377</name>
</gene>
<evidence type="ECO:0000313" key="4">
    <source>
        <dbReference type="Proteomes" id="UP000199136"/>
    </source>
</evidence>
<evidence type="ECO:0000256" key="1">
    <source>
        <dbReference type="SAM" id="MobiDB-lite"/>
    </source>
</evidence>
<organism evidence="3 4">
    <name type="scientific">Desemzia incerta</name>
    <dbReference type="NCBI Taxonomy" id="82801"/>
    <lineage>
        <taxon>Bacteria</taxon>
        <taxon>Bacillati</taxon>
        <taxon>Bacillota</taxon>
        <taxon>Bacilli</taxon>
        <taxon>Lactobacillales</taxon>
        <taxon>Carnobacteriaceae</taxon>
        <taxon>Desemzia</taxon>
    </lineage>
</organism>
<dbReference type="Pfam" id="PF07537">
    <property type="entry name" value="CamS"/>
    <property type="match status" value="1"/>
</dbReference>
<protein>
    <submittedName>
        <fullName evidence="3">Protein involved in sex pheromone biosynthesis</fullName>
    </submittedName>
</protein>
<feature type="signal peptide" evidence="2">
    <location>
        <begin position="1"/>
        <end position="20"/>
    </location>
</feature>
<dbReference type="PROSITE" id="PS51257">
    <property type="entry name" value="PROKAR_LIPOPROTEIN"/>
    <property type="match status" value="1"/>
</dbReference>
<dbReference type="EMBL" id="FOXW01000001">
    <property type="protein sequence ID" value="SFQ02841.1"/>
    <property type="molecule type" value="Genomic_DNA"/>
</dbReference>
<dbReference type="Proteomes" id="UP000199136">
    <property type="component" value="Unassembled WGS sequence"/>
</dbReference>
<evidence type="ECO:0000256" key="2">
    <source>
        <dbReference type="SAM" id="SignalP"/>
    </source>
</evidence>
<feature type="compositionally biased region" description="Polar residues" evidence="1">
    <location>
        <begin position="141"/>
        <end position="154"/>
    </location>
</feature>
<reference evidence="3 4" key="1">
    <citation type="submission" date="2016-10" db="EMBL/GenBank/DDBJ databases">
        <authorList>
            <person name="de Groot N.N."/>
        </authorList>
    </citation>
    <scope>NUCLEOTIDE SEQUENCE [LARGE SCALE GENOMIC DNA]</scope>
    <source>
        <strain evidence="3 4">DSM 20581</strain>
    </source>
</reference>
<sequence>MKSKLLMLLAGSVLFFTACAAPEEENAGETTTDGSETELAAEEATSTSRQLSDEYYRSLITDGQYQTSANRGATLGTNSNYNLKAFETGLLEISQEHFSTDNHLIQEGQYLDSSTVNKWLERYRPEGKGFNQYGDPITVDESSQNLEGLNPQHNGSKEPDERTPIFLESILEQNYVTETENGYKLSGISIGLAMNTVDYYQKKQFDATFETKISEEELIQQGKEMADKIIERMRQIEGLEEIPIVVGIFKQTPQDSLAGGSYVAEGVSENGSNSVGGWTNLSVKKLVFPLQGGESTELNSFQNFKSEVESFFPNLSGVTAEATYIDDTLVKMKVDIVTQFYGETEVIAFTQHVYDQAVKFLPPNIPIEISISSIKGMEAFLARETGENQFYSHVFD</sequence>
<keyword evidence="2" id="KW-0732">Signal</keyword>
<feature type="region of interest" description="Disordered" evidence="1">
    <location>
        <begin position="141"/>
        <end position="160"/>
    </location>
</feature>
<feature type="region of interest" description="Disordered" evidence="1">
    <location>
        <begin position="24"/>
        <end position="47"/>
    </location>
</feature>
<dbReference type="RefSeq" id="WP_223155958.1">
    <property type="nucleotide sequence ID" value="NZ_FOXW01000001.1"/>
</dbReference>
<keyword evidence="4" id="KW-1185">Reference proteome</keyword>